<keyword evidence="2" id="KW-1185">Reference proteome</keyword>
<evidence type="ECO:0000313" key="1">
    <source>
        <dbReference type="EMBL" id="GBM26240.1"/>
    </source>
</evidence>
<name>A0A4Y2EAU2_ARAVE</name>
<reference evidence="1 2" key="1">
    <citation type="journal article" date="2019" name="Sci. Rep.">
        <title>Orb-weaving spider Araneus ventricosus genome elucidates the spidroin gene catalogue.</title>
        <authorList>
            <person name="Kono N."/>
            <person name="Nakamura H."/>
            <person name="Ohtoshi R."/>
            <person name="Moran D.A.P."/>
            <person name="Shinohara A."/>
            <person name="Yoshida Y."/>
            <person name="Fujiwara M."/>
            <person name="Mori M."/>
            <person name="Tomita M."/>
            <person name="Arakawa K."/>
        </authorList>
    </citation>
    <scope>NUCLEOTIDE SEQUENCE [LARGE SCALE GENOMIC DNA]</scope>
</reference>
<gene>
    <name evidence="1" type="ORF">AVEN_22794_1</name>
</gene>
<comment type="caution">
    <text evidence="1">The sequence shown here is derived from an EMBL/GenBank/DDBJ whole genome shotgun (WGS) entry which is preliminary data.</text>
</comment>
<organism evidence="1 2">
    <name type="scientific">Araneus ventricosus</name>
    <name type="common">Orbweaver spider</name>
    <name type="synonym">Epeira ventricosa</name>
    <dbReference type="NCBI Taxonomy" id="182803"/>
    <lineage>
        <taxon>Eukaryota</taxon>
        <taxon>Metazoa</taxon>
        <taxon>Ecdysozoa</taxon>
        <taxon>Arthropoda</taxon>
        <taxon>Chelicerata</taxon>
        <taxon>Arachnida</taxon>
        <taxon>Araneae</taxon>
        <taxon>Araneomorphae</taxon>
        <taxon>Entelegynae</taxon>
        <taxon>Araneoidea</taxon>
        <taxon>Araneidae</taxon>
        <taxon>Araneus</taxon>
    </lineage>
</organism>
<accession>A0A4Y2EAU2</accession>
<dbReference type="InterPro" id="IPR036397">
    <property type="entry name" value="RNaseH_sf"/>
</dbReference>
<sequence>MSLIILGQKARHLDNKTVEARPSAGAVGDAFKLTDDNAHPHRTIFVNAYLQQQGLERMEESARFPDLHFLEYILITWGASWPLKGLPTELHISLKNVCPDMEFSSIPSR</sequence>
<dbReference type="EMBL" id="BGPR01000556">
    <property type="protein sequence ID" value="GBM26240.1"/>
    <property type="molecule type" value="Genomic_DNA"/>
</dbReference>
<dbReference type="Proteomes" id="UP000499080">
    <property type="component" value="Unassembled WGS sequence"/>
</dbReference>
<dbReference type="Gene3D" id="3.30.420.10">
    <property type="entry name" value="Ribonuclease H-like superfamily/Ribonuclease H"/>
    <property type="match status" value="1"/>
</dbReference>
<dbReference type="AlphaFoldDB" id="A0A4Y2EAU2"/>
<proteinExistence type="predicted"/>
<protein>
    <submittedName>
        <fullName evidence="1">Uncharacterized protein</fullName>
    </submittedName>
</protein>
<dbReference type="GO" id="GO:0003676">
    <property type="term" value="F:nucleic acid binding"/>
    <property type="evidence" value="ECO:0007669"/>
    <property type="project" value="InterPro"/>
</dbReference>
<evidence type="ECO:0000313" key="2">
    <source>
        <dbReference type="Proteomes" id="UP000499080"/>
    </source>
</evidence>